<accession>A0A9P9EH42</accession>
<gene>
    <name evidence="1" type="ORF">B0J13DRAFT_677772</name>
</gene>
<proteinExistence type="predicted"/>
<dbReference type="OrthoDB" id="4777915at2759"/>
<protein>
    <submittedName>
        <fullName evidence="1">Uncharacterized protein</fullName>
    </submittedName>
</protein>
<evidence type="ECO:0000313" key="1">
    <source>
        <dbReference type="EMBL" id="KAH7137024.1"/>
    </source>
</evidence>
<sequence length="379" mass="43841">MTPEERAADVGDEERRKASNRRLKVMEGLDLVEMTLNGELLNPDLQGAILRQTPFSLDQTAFLRSLNGYKEEMGDIQLFQRCISNYWAQKMLDEFEAAAAKGEQLDALKAWVGMRIRTPSWVEEITQSKEDYSFIIYKSCEVKSQPTVAKDRWFQVWKGRDVDLDVDIDLLSDIFHSYKDTKNKVYNGWLLNKHMLPLWVSPCPEHGLSSEQTPSAFRKHFKTVETPKISNLRILKNTFLILANDCIFHELDTHELNYNHITGPQENKVLPEHIPKFFLWAYDPDWEPSSTPNSVSNDESSVEGCTCRSAITRGYSGADDDGYKGRIKVSIRDLFCWFYYARANGVGLKDLWRKAQGMEDQTWWSRGAYWDPSQPEWLA</sequence>
<dbReference type="EMBL" id="JAGMUU010000016">
    <property type="protein sequence ID" value="KAH7137024.1"/>
    <property type="molecule type" value="Genomic_DNA"/>
</dbReference>
<keyword evidence="2" id="KW-1185">Reference proteome</keyword>
<comment type="caution">
    <text evidence="1">The sequence shown here is derived from an EMBL/GenBank/DDBJ whole genome shotgun (WGS) entry which is preliminary data.</text>
</comment>
<reference evidence="1" key="1">
    <citation type="journal article" date="2021" name="Nat. Commun.">
        <title>Genetic determinants of endophytism in the Arabidopsis root mycobiome.</title>
        <authorList>
            <person name="Mesny F."/>
            <person name="Miyauchi S."/>
            <person name="Thiergart T."/>
            <person name="Pickel B."/>
            <person name="Atanasova L."/>
            <person name="Karlsson M."/>
            <person name="Huettel B."/>
            <person name="Barry K.W."/>
            <person name="Haridas S."/>
            <person name="Chen C."/>
            <person name="Bauer D."/>
            <person name="Andreopoulos W."/>
            <person name="Pangilinan J."/>
            <person name="LaButti K."/>
            <person name="Riley R."/>
            <person name="Lipzen A."/>
            <person name="Clum A."/>
            <person name="Drula E."/>
            <person name="Henrissat B."/>
            <person name="Kohler A."/>
            <person name="Grigoriev I.V."/>
            <person name="Martin F.M."/>
            <person name="Hacquard S."/>
        </authorList>
    </citation>
    <scope>NUCLEOTIDE SEQUENCE</scope>
    <source>
        <strain evidence="1">MPI-CAGE-AT-0021</strain>
    </source>
</reference>
<evidence type="ECO:0000313" key="2">
    <source>
        <dbReference type="Proteomes" id="UP000717696"/>
    </source>
</evidence>
<name>A0A9P9EH42_9HYPO</name>
<organism evidence="1 2">
    <name type="scientific">Dactylonectria estremocensis</name>
    <dbReference type="NCBI Taxonomy" id="1079267"/>
    <lineage>
        <taxon>Eukaryota</taxon>
        <taxon>Fungi</taxon>
        <taxon>Dikarya</taxon>
        <taxon>Ascomycota</taxon>
        <taxon>Pezizomycotina</taxon>
        <taxon>Sordariomycetes</taxon>
        <taxon>Hypocreomycetidae</taxon>
        <taxon>Hypocreales</taxon>
        <taxon>Nectriaceae</taxon>
        <taxon>Dactylonectria</taxon>
    </lineage>
</organism>
<dbReference type="Proteomes" id="UP000717696">
    <property type="component" value="Unassembled WGS sequence"/>
</dbReference>
<dbReference type="AlphaFoldDB" id="A0A9P9EH42"/>